<comment type="caution">
    <text evidence="1">The sequence shown here is derived from an EMBL/GenBank/DDBJ whole genome shotgun (WGS) entry which is preliminary data.</text>
</comment>
<feature type="non-terminal residue" evidence="1">
    <location>
        <position position="1"/>
    </location>
</feature>
<evidence type="ECO:0000313" key="1">
    <source>
        <dbReference type="EMBL" id="RDY03666.1"/>
    </source>
</evidence>
<reference evidence="1" key="1">
    <citation type="submission" date="2018-05" db="EMBL/GenBank/DDBJ databases">
        <title>Draft genome of Mucuna pruriens seed.</title>
        <authorList>
            <person name="Nnadi N.E."/>
            <person name="Vos R."/>
            <person name="Hasami M.H."/>
            <person name="Devisetty U.K."/>
            <person name="Aguiy J.C."/>
        </authorList>
    </citation>
    <scope>NUCLEOTIDE SEQUENCE [LARGE SCALE GENOMIC DNA]</scope>
    <source>
        <strain evidence="1">JCA_2017</strain>
    </source>
</reference>
<sequence>MPIIFGSTQGSSRTSLLGNVLMDFSHMQGGYLRSFPSSYGTSQVPHKSVVMISAKRVKQFYWKKNYVPFGLLGIIVLEHNIQLTSCLVVDFYSQLKMKQSFTSVEHL</sequence>
<accession>A0A371HLI4</accession>
<dbReference type="EMBL" id="QJKJ01002242">
    <property type="protein sequence ID" value="RDY03666.1"/>
    <property type="molecule type" value="Genomic_DNA"/>
</dbReference>
<evidence type="ECO:0000313" key="2">
    <source>
        <dbReference type="Proteomes" id="UP000257109"/>
    </source>
</evidence>
<protein>
    <submittedName>
        <fullName evidence="1">Uncharacterized protein</fullName>
    </submittedName>
</protein>
<keyword evidence="2" id="KW-1185">Reference proteome</keyword>
<gene>
    <name evidence="1" type="ORF">CR513_12734</name>
</gene>
<proteinExistence type="predicted"/>
<dbReference type="Proteomes" id="UP000257109">
    <property type="component" value="Unassembled WGS sequence"/>
</dbReference>
<dbReference type="AlphaFoldDB" id="A0A371HLI4"/>
<name>A0A371HLI4_MUCPR</name>
<dbReference type="OrthoDB" id="1432755at2759"/>
<organism evidence="1 2">
    <name type="scientific">Mucuna pruriens</name>
    <name type="common">Velvet bean</name>
    <name type="synonym">Dolichos pruriens</name>
    <dbReference type="NCBI Taxonomy" id="157652"/>
    <lineage>
        <taxon>Eukaryota</taxon>
        <taxon>Viridiplantae</taxon>
        <taxon>Streptophyta</taxon>
        <taxon>Embryophyta</taxon>
        <taxon>Tracheophyta</taxon>
        <taxon>Spermatophyta</taxon>
        <taxon>Magnoliopsida</taxon>
        <taxon>eudicotyledons</taxon>
        <taxon>Gunneridae</taxon>
        <taxon>Pentapetalae</taxon>
        <taxon>rosids</taxon>
        <taxon>fabids</taxon>
        <taxon>Fabales</taxon>
        <taxon>Fabaceae</taxon>
        <taxon>Papilionoideae</taxon>
        <taxon>50 kb inversion clade</taxon>
        <taxon>NPAAA clade</taxon>
        <taxon>indigoferoid/millettioid clade</taxon>
        <taxon>Phaseoleae</taxon>
        <taxon>Mucuna</taxon>
    </lineage>
</organism>